<evidence type="ECO:0000313" key="3">
    <source>
        <dbReference type="Proteomes" id="UP000032680"/>
    </source>
</evidence>
<dbReference type="AlphaFoldDB" id="A0A0D6PAK4"/>
<name>A0A0D6PAK4_9PROT</name>
<sequence>MAVFCRAELAGPRRSAASTLAAGQVARFTDHGSGWVYEAEGFSLAERTGTWATGPVAGLVLWPSLEPRRAQAAGPDAPDGVATDSADAAPGLKRTGGRDGEAVAIDLDLAALPGAVTHLAVLINGHDAGHVALPSDGAMRRVRLCVPPTMAAPDGVLDLVFVNPQARSPASLGYGQDVRILSFWLAAMSVAPAADCPPAPALSVPAVR</sequence>
<comment type="caution">
    <text evidence="2">The sequence shown here is derived from an EMBL/GenBank/DDBJ whole genome shotgun (WGS) entry which is preliminary data.</text>
</comment>
<proteinExistence type="predicted"/>
<dbReference type="EMBL" id="BANB01000813">
    <property type="protein sequence ID" value="GAN78396.1"/>
    <property type="molecule type" value="Genomic_DNA"/>
</dbReference>
<gene>
    <name evidence="2" type="ORF">Asru_0815_01</name>
</gene>
<dbReference type="Proteomes" id="UP000032680">
    <property type="component" value="Unassembled WGS sequence"/>
</dbReference>
<accession>A0A0D6PAK4</accession>
<dbReference type="RefSeq" id="WP_048863006.1">
    <property type="nucleotide sequence ID" value="NZ_BANB01000813.1"/>
</dbReference>
<organism evidence="2 3">
    <name type="scientific">Acidisphaera rubrifaciens HS-AP3</name>
    <dbReference type="NCBI Taxonomy" id="1231350"/>
    <lineage>
        <taxon>Bacteria</taxon>
        <taxon>Pseudomonadati</taxon>
        <taxon>Pseudomonadota</taxon>
        <taxon>Alphaproteobacteria</taxon>
        <taxon>Acetobacterales</taxon>
        <taxon>Acetobacteraceae</taxon>
        <taxon>Acidisphaera</taxon>
    </lineage>
</organism>
<protein>
    <submittedName>
        <fullName evidence="2">Uncharacterized protein</fullName>
    </submittedName>
</protein>
<evidence type="ECO:0000313" key="2">
    <source>
        <dbReference type="EMBL" id="GAN78396.1"/>
    </source>
</evidence>
<keyword evidence="3" id="KW-1185">Reference proteome</keyword>
<feature type="region of interest" description="Disordered" evidence="1">
    <location>
        <begin position="69"/>
        <end position="95"/>
    </location>
</feature>
<evidence type="ECO:0000256" key="1">
    <source>
        <dbReference type="SAM" id="MobiDB-lite"/>
    </source>
</evidence>
<reference evidence="2 3" key="1">
    <citation type="submission" date="2012-11" db="EMBL/GenBank/DDBJ databases">
        <title>Whole genome sequence of Acidisphaera rubrifaciens HS-AP3.</title>
        <authorList>
            <person name="Azuma Y."/>
            <person name="Higashiura N."/>
            <person name="Hirakawa H."/>
            <person name="Matsushita K."/>
        </authorList>
    </citation>
    <scope>NUCLEOTIDE SEQUENCE [LARGE SCALE GENOMIC DNA]</scope>
    <source>
        <strain evidence="2 3">HS-AP3</strain>
    </source>
</reference>